<evidence type="ECO:0000313" key="4">
    <source>
        <dbReference type="Proteomes" id="UP000515823"/>
    </source>
</evidence>
<sequence>MNREIAKLTTSQFARLHGVNKRTLHYYDNIGLFSPRSKGENKYRYYDYLQSIEFEYIRMLKELNMGISEIKDYLDNPNADDFTRLADTKIREIEGEIRRLKKNKKVLLDKKQKLVLCRTVQDGEVRLSECEEERFLTTPYGFEEDDLQKLAVHVKEAWTVEQYREGIGSYISIDKVRQGNFERYEGLFTPAPRDSREEEILVRPGGMYLCGYGRGGWDRLPGLYERMLRFADENRLELSGFAYEMGLNDFAVSSMEESVTQVLIRAEQR</sequence>
<dbReference type="Gene3D" id="3.20.80.10">
    <property type="entry name" value="Regulatory factor, effector binding domain"/>
    <property type="match status" value="1"/>
</dbReference>
<dbReference type="PANTHER" id="PTHR30204">
    <property type="entry name" value="REDOX-CYCLING DRUG-SENSING TRANSCRIPTIONAL ACTIVATOR SOXR"/>
    <property type="match status" value="1"/>
</dbReference>
<dbReference type="GO" id="GO:0003700">
    <property type="term" value="F:DNA-binding transcription factor activity"/>
    <property type="evidence" value="ECO:0007669"/>
    <property type="project" value="InterPro"/>
</dbReference>
<organism evidence="3 4">
    <name type="scientific">Qiania dongpingensis</name>
    <dbReference type="NCBI Taxonomy" id="2763669"/>
    <lineage>
        <taxon>Bacteria</taxon>
        <taxon>Bacillati</taxon>
        <taxon>Bacillota</taxon>
        <taxon>Clostridia</taxon>
        <taxon>Lachnospirales</taxon>
        <taxon>Lachnospiraceae</taxon>
        <taxon>Qiania</taxon>
    </lineage>
</organism>
<protein>
    <submittedName>
        <fullName evidence="3">MerR family transcriptional regulator</fullName>
    </submittedName>
</protein>
<dbReference type="EMBL" id="CP060634">
    <property type="protein sequence ID" value="QNM04789.1"/>
    <property type="molecule type" value="Genomic_DNA"/>
</dbReference>
<dbReference type="Pfam" id="PF13411">
    <property type="entry name" value="MerR_1"/>
    <property type="match status" value="1"/>
</dbReference>
<dbReference type="InterPro" id="IPR011256">
    <property type="entry name" value="Reg_factor_effector_dom_sf"/>
</dbReference>
<accession>A0A7G9G1V7</accession>
<dbReference type="Gene3D" id="1.10.1660.10">
    <property type="match status" value="1"/>
</dbReference>
<keyword evidence="1" id="KW-0238">DNA-binding</keyword>
<dbReference type="InterPro" id="IPR047057">
    <property type="entry name" value="MerR_fam"/>
</dbReference>
<evidence type="ECO:0000259" key="2">
    <source>
        <dbReference type="PROSITE" id="PS50937"/>
    </source>
</evidence>
<dbReference type="SUPFAM" id="SSF55136">
    <property type="entry name" value="Probable bacterial effector-binding domain"/>
    <property type="match status" value="1"/>
</dbReference>
<keyword evidence="4" id="KW-1185">Reference proteome</keyword>
<proteinExistence type="predicted"/>
<dbReference type="InterPro" id="IPR009061">
    <property type="entry name" value="DNA-bd_dom_put_sf"/>
</dbReference>
<gene>
    <name evidence="3" type="ORF">H9Q78_10035</name>
</gene>
<reference evidence="3 4" key="1">
    <citation type="submission" date="2020-08" db="EMBL/GenBank/DDBJ databases">
        <authorList>
            <person name="Liu C."/>
            <person name="Sun Q."/>
        </authorList>
    </citation>
    <scope>NUCLEOTIDE SEQUENCE [LARGE SCALE GENOMIC DNA]</scope>
    <source>
        <strain evidence="3 4">NSJ-38</strain>
    </source>
</reference>
<feature type="domain" description="HTH merR-type" evidence="2">
    <location>
        <begin position="7"/>
        <end position="76"/>
    </location>
</feature>
<name>A0A7G9G1V7_9FIRM</name>
<dbReference type="PROSITE" id="PS50937">
    <property type="entry name" value="HTH_MERR_2"/>
    <property type="match status" value="1"/>
</dbReference>
<dbReference type="GO" id="GO:0003677">
    <property type="term" value="F:DNA binding"/>
    <property type="evidence" value="ECO:0007669"/>
    <property type="project" value="UniProtKB-KW"/>
</dbReference>
<dbReference type="SMART" id="SM00422">
    <property type="entry name" value="HTH_MERR"/>
    <property type="match status" value="1"/>
</dbReference>
<dbReference type="SUPFAM" id="SSF46955">
    <property type="entry name" value="Putative DNA-binding domain"/>
    <property type="match status" value="1"/>
</dbReference>
<dbReference type="RefSeq" id="WP_249301449.1">
    <property type="nucleotide sequence ID" value="NZ_CP060634.1"/>
</dbReference>
<dbReference type="InterPro" id="IPR000551">
    <property type="entry name" value="MerR-type_HTH_dom"/>
</dbReference>
<evidence type="ECO:0000256" key="1">
    <source>
        <dbReference type="ARBA" id="ARBA00023125"/>
    </source>
</evidence>
<dbReference type="AlphaFoldDB" id="A0A7G9G1V7"/>
<dbReference type="Proteomes" id="UP000515823">
    <property type="component" value="Chromosome"/>
</dbReference>
<dbReference type="KEGG" id="qdo:H9Q78_10035"/>
<dbReference type="PANTHER" id="PTHR30204:SF85">
    <property type="entry name" value="MULTIDRUG-EFFLUX TRANSPORTER 2 REGULATOR"/>
    <property type="match status" value="1"/>
</dbReference>
<evidence type="ECO:0000313" key="3">
    <source>
        <dbReference type="EMBL" id="QNM04789.1"/>
    </source>
</evidence>